<dbReference type="Proteomes" id="UP001371456">
    <property type="component" value="Unassembled WGS sequence"/>
</dbReference>
<dbReference type="AlphaFoldDB" id="A0AAN8SZ00"/>
<organism evidence="1 2">
    <name type="scientific">Solanum bulbocastanum</name>
    <name type="common">Wild potato</name>
    <dbReference type="NCBI Taxonomy" id="147425"/>
    <lineage>
        <taxon>Eukaryota</taxon>
        <taxon>Viridiplantae</taxon>
        <taxon>Streptophyta</taxon>
        <taxon>Embryophyta</taxon>
        <taxon>Tracheophyta</taxon>
        <taxon>Spermatophyta</taxon>
        <taxon>Magnoliopsida</taxon>
        <taxon>eudicotyledons</taxon>
        <taxon>Gunneridae</taxon>
        <taxon>Pentapetalae</taxon>
        <taxon>asterids</taxon>
        <taxon>lamiids</taxon>
        <taxon>Solanales</taxon>
        <taxon>Solanaceae</taxon>
        <taxon>Solanoideae</taxon>
        <taxon>Solaneae</taxon>
        <taxon>Solanum</taxon>
    </lineage>
</organism>
<protein>
    <submittedName>
        <fullName evidence="1">Uncharacterized protein</fullName>
    </submittedName>
</protein>
<comment type="caution">
    <text evidence="1">The sequence shown here is derived from an EMBL/GenBank/DDBJ whole genome shotgun (WGS) entry which is preliminary data.</text>
</comment>
<sequence>MASFNQMINGIDLEGQKEAEKIMLEKKMLSMENKMLEEILKALEKGICSTCIWEKYLREMNMQTEMLLRVFQILENKRDEE</sequence>
<reference evidence="1 2" key="1">
    <citation type="submission" date="2024-02" db="EMBL/GenBank/DDBJ databases">
        <title>de novo genome assembly of Solanum bulbocastanum strain 11H21.</title>
        <authorList>
            <person name="Hosaka A.J."/>
        </authorList>
    </citation>
    <scope>NUCLEOTIDE SEQUENCE [LARGE SCALE GENOMIC DNA]</scope>
    <source>
        <tissue evidence="1">Young leaves</tissue>
    </source>
</reference>
<gene>
    <name evidence="1" type="ORF">RDI58_026353</name>
</gene>
<name>A0AAN8SZ00_SOLBU</name>
<evidence type="ECO:0000313" key="2">
    <source>
        <dbReference type="Proteomes" id="UP001371456"/>
    </source>
</evidence>
<proteinExistence type="predicted"/>
<evidence type="ECO:0000313" key="1">
    <source>
        <dbReference type="EMBL" id="KAK6775352.1"/>
    </source>
</evidence>
<dbReference type="EMBL" id="JBANQN010000011">
    <property type="protein sequence ID" value="KAK6775352.1"/>
    <property type="molecule type" value="Genomic_DNA"/>
</dbReference>
<keyword evidence="2" id="KW-1185">Reference proteome</keyword>
<accession>A0AAN8SZ00</accession>